<dbReference type="Pfam" id="PF06983">
    <property type="entry name" value="3-dmu-9_3-mt"/>
    <property type="match status" value="1"/>
</dbReference>
<protein>
    <submittedName>
        <fullName evidence="2">VOC family protein</fullName>
    </submittedName>
</protein>
<dbReference type="InterPro" id="IPR009725">
    <property type="entry name" value="3_dmu_93_MTrfase"/>
</dbReference>
<reference evidence="2 3" key="1">
    <citation type="submission" date="2019-11" db="EMBL/GenBank/DDBJ databases">
        <title>Whole genome sequencing identifies a novel species of the genus Arsenicicoccus isolated from human blood.</title>
        <authorList>
            <person name="Jeong J.H."/>
            <person name="Kweon O.J."/>
            <person name="Kim H.R."/>
            <person name="Kim T.-H."/>
            <person name="Ha S.-M."/>
            <person name="Lee M.-K."/>
        </authorList>
    </citation>
    <scope>NUCLEOTIDE SEQUENCE [LARGE SCALE GENOMIC DNA]</scope>
    <source>
        <strain evidence="2 3">MKL-02</strain>
    </source>
</reference>
<evidence type="ECO:0000313" key="3">
    <source>
        <dbReference type="Proteomes" id="UP000431092"/>
    </source>
</evidence>
<dbReference type="Proteomes" id="UP000431092">
    <property type="component" value="Unassembled WGS sequence"/>
</dbReference>
<evidence type="ECO:0000259" key="1">
    <source>
        <dbReference type="Pfam" id="PF06983"/>
    </source>
</evidence>
<dbReference type="EMBL" id="WLVL01000021">
    <property type="protein sequence ID" value="MTB71525.1"/>
    <property type="molecule type" value="Genomic_DNA"/>
</dbReference>
<keyword evidence="3" id="KW-1185">Reference proteome</keyword>
<organism evidence="2 3">
    <name type="scientific">Arsenicicoccus cauae</name>
    <dbReference type="NCBI Taxonomy" id="2663847"/>
    <lineage>
        <taxon>Bacteria</taxon>
        <taxon>Bacillati</taxon>
        <taxon>Actinomycetota</taxon>
        <taxon>Actinomycetes</taxon>
        <taxon>Micrococcales</taxon>
        <taxon>Intrasporangiaceae</taxon>
        <taxon>Arsenicicoccus</taxon>
    </lineage>
</organism>
<proteinExistence type="predicted"/>
<feature type="domain" description="PhnB-like" evidence="1">
    <location>
        <begin position="7"/>
        <end position="132"/>
    </location>
</feature>
<dbReference type="PANTHER" id="PTHR33990:SF4">
    <property type="entry name" value="PHNB-LIKE DOMAIN-CONTAINING PROTEIN"/>
    <property type="match status" value="1"/>
</dbReference>
<dbReference type="PANTHER" id="PTHR33990">
    <property type="entry name" value="PROTEIN YJDN-RELATED"/>
    <property type="match status" value="1"/>
</dbReference>
<sequence length="137" mass="14684">MTTNQAAATFIMFEGAAQDAMALYARAFGEDWAPGPVSLRDGDLGPATGPVLHASAELKGHRLMVVDSGVPHAFGLTPSISLWVDCADQAELDRVWEVLADGGQVYMPRGDYGFTPYFGWVGDRYGVTWQLCVGTAV</sequence>
<dbReference type="Gene3D" id="3.30.720.110">
    <property type="match status" value="1"/>
</dbReference>
<dbReference type="InterPro" id="IPR028973">
    <property type="entry name" value="PhnB-like"/>
</dbReference>
<comment type="caution">
    <text evidence="2">The sequence shown here is derived from an EMBL/GenBank/DDBJ whole genome shotgun (WGS) entry which is preliminary data.</text>
</comment>
<dbReference type="SUPFAM" id="SSF54593">
    <property type="entry name" value="Glyoxalase/Bleomycin resistance protein/Dihydroxybiphenyl dioxygenase"/>
    <property type="match status" value="1"/>
</dbReference>
<dbReference type="RefSeq" id="WP_154592851.1">
    <property type="nucleotide sequence ID" value="NZ_CP171001.1"/>
</dbReference>
<dbReference type="AlphaFoldDB" id="A0A6I3IIN8"/>
<evidence type="ECO:0000313" key="2">
    <source>
        <dbReference type="EMBL" id="MTB71525.1"/>
    </source>
</evidence>
<gene>
    <name evidence="2" type="ORF">GGG17_05985</name>
</gene>
<dbReference type="InterPro" id="IPR029068">
    <property type="entry name" value="Glyas_Bleomycin-R_OHBP_Dase"/>
</dbReference>
<dbReference type="Gene3D" id="3.30.720.100">
    <property type="match status" value="1"/>
</dbReference>
<accession>A0A6I3IIN8</accession>
<dbReference type="CDD" id="cd06588">
    <property type="entry name" value="PhnB_like"/>
    <property type="match status" value="1"/>
</dbReference>
<name>A0A6I3IIN8_9MICO</name>
<dbReference type="PIRSF" id="PIRSF021700">
    <property type="entry name" value="3_dmu_93_MTrfase"/>
    <property type="match status" value="1"/>
</dbReference>